<sequence length="321" mass="33287">MNRFWSWTAAALLFVRDTLLMAWGAMIGPLHFLLPLLMLATGGRALAQGAGLPTFDPVSWGSNPFELGAVLLFLIAAIKRAVEQSALKDKREVHNPWLWRGVAVVMGQAGAFGLHYGRFGAELNLYGMLPPLSVAAFGLVAAGVAMGFRDLLKTALGWLAQAWATKPSSPATAQKTVPASTQPGQGTIVATTVATTAPPSGLENLGPREAPAAPPAASEPLPSGLEDGPPPEAFDTAPRALLGLPSLGGLTSLPPAVQATLTGLLAQAFGGSVPAQVAVEYALRLAPLVPDLADGSPYLSADNRNRVLDIVLDLKKKAGLT</sequence>
<evidence type="ECO:0000313" key="4">
    <source>
        <dbReference type="Proteomes" id="UP000525389"/>
    </source>
</evidence>
<accession>A0A7W8GF53</accession>
<dbReference type="RefSeq" id="WP_184028374.1">
    <property type="nucleotide sequence ID" value="NZ_JACHFN010000006.1"/>
</dbReference>
<gene>
    <name evidence="3" type="ORF">HNQ09_001929</name>
</gene>
<organism evidence="3 4">
    <name type="scientific">Deinococcus budaensis</name>
    <dbReference type="NCBI Taxonomy" id="1665626"/>
    <lineage>
        <taxon>Bacteria</taxon>
        <taxon>Thermotogati</taxon>
        <taxon>Deinococcota</taxon>
        <taxon>Deinococci</taxon>
        <taxon>Deinococcales</taxon>
        <taxon>Deinococcaceae</taxon>
        <taxon>Deinococcus</taxon>
    </lineage>
</organism>
<evidence type="ECO:0000313" key="3">
    <source>
        <dbReference type="EMBL" id="MBB5234491.1"/>
    </source>
</evidence>
<feature type="transmembrane region" description="Helical" evidence="2">
    <location>
        <begin position="128"/>
        <end position="148"/>
    </location>
</feature>
<dbReference type="AlphaFoldDB" id="A0A7W8GF53"/>
<keyword evidence="2" id="KW-1133">Transmembrane helix</keyword>
<feature type="transmembrane region" description="Helical" evidence="2">
    <location>
        <begin position="20"/>
        <end position="40"/>
    </location>
</feature>
<feature type="transmembrane region" description="Helical" evidence="2">
    <location>
        <begin position="60"/>
        <end position="77"/>
    </location>
</feature>
<proteinExistence type="predicted"/>
<comment type="caution">
    <text evidence="3">The sequence shown here is derived from an EMBL/GenBank/DDBJ whole genome shotgun (WGS) entry which is preliminary data.</text>
</comment>
<feature type="compositionally biased region" description="Low complexity" evidence="1">
    <location>
        <begin position="205"/>
        <end position="224"/>
    </location>
</feature>
<keyword evidence="4" id="KW-1185">Reference proteome</keyword>
<dbReference type="Proteomes" id="UP000525389">
    <property type="component" value="Unassembled WGS sequence"/>
</dbReference>
<reference evidence="3 4" key="1">
    <citation type="submission" date="2020-08" db="EMBL/GenBank/DDBJ databases">
        <title>Genomic Encyclopedia of Type Strains, Phase IV (KMG-IV): sequencing the most valuable type-strain genomes for metagenomic binning, comparative biology and taxonomic classification.</title>
        <authorList>
            <person name="Goeker M."/>
        </authorList>
    </citation>
    <scope>NUCLEOTIDE SEQUENCE [LARGE SCALE GENOMIC DNA]</scope>
    <source>
        <strain evidence="3 4">DSM 101791</strain>
    </source>
</reference>
<feature type="transmembrane region" description="Helical" evidence="2">
    <location>
        <begin position="97"/>
        <end position="116"/>
    </location>
</feature>
<evidence type="ECO:0000256" key="2">
    <source>
        <dbReference type="SAM" id="Phobius"/>
    </source>
</evidence>
<dbReference type="EMBL" id="JACHFN010000006">
    <property type="protein sequence ID" value="MBB5234491.1"/>
    <property type="molecule type" value="Genomic_DNA"/>
</dbReference>
<name>A0A7W8GF53_9DEIO</name>
<keyword evidence="2" id="KW-0812">Transmembrane</keyword>
<protein>
    <submittedName>
        <fullName evidence="3">Uncharacterized protein</fullName>
    </submittedName>
</protein>
<keyword evidence="2" id="KW-0472">Membrane</keyword>
<evidence type="ECO:0000256" key="1">
    <source>
        <dbReference type="SAM" id="MobiDB-lite"/>
    </source>
</evidence>
<feature type="region of interest" description="Disordered" evidence="1">
    <location>
        <begin position="197"/>
        <end position="233"/>
    </location>
</feature>